<organism evidence="1 2">
    <name type="scientific">Micromonospora echinofusca</name>
    <dbReference type="NCBI Taxonomy" id="47858"/>
    <lineage>
        <taxon>Bacteria</taxon>
        <taxon>Bacillati</taxon>
        <taxon>Actinomycetota</taxon>
        <taxon>Actinomycetes</taxon>
        <taxon>Micromonosporales</taxon>
        <taxon>Micromonosporaceae</taxon>
        <taxon>Micromonospora</taxon>
    </lineage>
</organism>
<evidence type="ECO:0000313" key="2">
    <source>
        <dbReference type="Proteomes" id="UP000823521"/>
    </source>
</evidence>
<gene>
    <name evidence="1" type="ORF">GSF22_26625</name>
</gene>
<protein>
    <submittedName>
        <fullName evidence="1">SRPBCC family protein</fullName>
    </submittedName>
</protein>
<evidence type="ECO:0000313" key="1">
    <source>
        <dbReference type="EMBL" id="MBO4209537.1"/>
    </source>
</evidence>
<sequence length="106" mass="11447">RPTRPGSRASYTVTDRVALGPLRLPVSYRADVLTASTEEVVVVARQWSGTRVRNHARIRPEGPDQVRIDVEITLAAPAPLLGYALRQARAAHLTLAARLGAALDSV</sequence>
<comment type="caution">
    <text evidence="1">The sequence shown here is derived from an EMBL/GenBank/DDBJ whole genome shotgun (WGS) entry which is preliminary data.</text>
</comment>
<keyword evidence="2" id="KW-1185">Reference proteome</keyword>
<name>A0ABS3VYE5_MICEH</name>
<proteinExistence type="predicted"/>
<reference evidence="1 2" key="1">
    <citation type="submission" date="2019-12" db="EMBL/GenBank/DDBJ databases">
        <title>Whole genome sequencing of endophytic Actinobacterium Micromonospora sp. MPMI6T.</title>
        <authorList>
            <person name="Evv R."/>
            <person name="Podile A.R."/>
        </authorList>
    </citation>
    <scope>NUCLEOTIDE SEQUENCE [LARGE SCALE GENOMIC DNA]</scope>
    <source>
        <strain evidence="1 2">MPMI6</strain>
    </source>
</reference>
<feature type="non-terminal residue" evidence="1">
    <location>
        <position position="1"/>
    </location>
</feature>
<dbReference type="EMBL" id="WVUH01000313">
    <property type="protein sequence ID" value="MBO4209537.1"/>
    <property type="molecule type" value="Genomic_DNA"/>
</dbReference>
<dbReference type="Proteomes" id="UP000823521">
    <property type="component" value="Unassembled WGS sequence"/>
</dbReference>
<dbReference type="RefSeq" id="WP_208816498.1">
    <property type="nucleotide sequence ID" value="NZ_WVUH01000313.1"/>
</dbReference>
<accession>A0ABS3VYE5</accession>